<dbReference type="PROSITE" id="PS50003">
    <property type="entry name" value="PH_DOMAIN"/>
    <property type="match status" value="1"/>
</dbReference>
<gene>
    <name evidence="3" type="ORF">EVEC_LOCUS540</name>
</gene>
<proteinExistence type="predicted"/>
<keyword evidence="4" id="KW-1185">Reference proteome</keyword>
<dbReference type="GO" id="GO:0019898">
    <property type="term" value="C:extrinsic component of membrane"/>
    <property type="evidence" value="ECO:0007669"/>
    <property type="project" value="TreeGrafter"/>
</dbReference>
<sequence>MVQYQNYFKEFIKYSARAKLSTKSMQRALELTQSVPQRANDVGLIDSIEHYPGDKYKLGKIYRHDLFLVSEGDQQPVDRYVFLFNNKIMLTEYDSNKEPPSRKHTATIRLDKYTVSTVKGQEDTLELKPNEPGLPQLRIRAKDINRMEIVRQAWLKDIQEMQEQQSLFLLLLHDFKPF</sequence>
<dbReference type="InterPro" id="IPR001849">
    <property type="entry name" value="PH_domain"/>
</dbReference>
<dbReference type="InterPro" id="IPR051336">
    <property type="entry name" value="RhoGEF_Guanine_NuclExch_SF"/>
</dbReference>
<dbReference type="GO" id="GO:0005085">
    <property type="term" value="F:guanyl-nucleotide exchange factor activity"/>
    <property type="evidence" value="ECO:0007669"/>
    <property type="project" value="UniProtKB-KW"/>
</dbReference>
<dbReference type="InterPro" id="IPR011993">
    <property type="entry name" value="PH-like_dom_sf"/>
</dbReference>
<dbReference type="Pfam" id="PF22697">
    <property type="entry name" value="SOS1_NGEF_PH"/>
    <property type="match status" value="1"/>
</dbReference>
<accession>A0A0N4UTX5</accession>
<keyword evidence="1" id="KW-0344">Guanine-nucleotide releasing factor</keyword>
<dbReference type="Proteomes" id="UP000274131">
    <property type="component" value="Unassembled WGS sequence"/>
</dbReference>
<protein>
    <submittedName>
        <fullName evidence="5">PH domain-containing protein</fullName>
    </submittedName>
</protein>
<evidence type="ECO:0000259" key="2">
    <source>
        <dbReference type="PROSITE" id="PS50003"/>
    </source>
</evidence>
<dbReference type="AlphaFoldDB" id="A0A0N4UTX5"/>
<dbReference type="PANTHER" id="PTHR22826">
    <property type="entry name" value="RHO GUANINE EXCHANGE FACTOR-RELATED"/>
    <property type="match status" value="1"/>
</dbReference>
<dbReference type="OrthoDB" id="2570713at2759"/>
<dbReference type="PANTHER" id="PTHR22826:SF106">
    <property type="entry name" value="TRIO, ISOFORM A"/>
    <property type="match status" value="1"/>
</dbReference>
<dbReference type="Gene3D" id="2.30.29.30">
    <property type="entry name" value="Pleckstrin-homology domain (PH domain)/Phosphotyrosine-binding domain (PTB)"/>
    <property type="match status" value="1"/>
</dbReference>
<reference evidence="5" key="1">
    <citation type="submission" date="2017-02" db="UniProtKB">
        <authorList>
            <consortium name="WormBaseParasite"/>
        </authorList>
    </citation>
    <scope>IDENTIFICATION</scope>
</reference>
<name>A0A0N4UTX5_ENTVE</name>
<evidence type="ECO:0000313" key="5">
    <source>
        <dbReference type="WBParaSite" id="EVEC_0000080501-mRNA-1"/>
    </source>
</evidence>
<organism evidence="5">
    <name type="scientific">Enterobius vermicularis</name>
    <name type="common">Human pinworm</name>
    <dbReference type="NCBI Taxonomy" id="51028"/>
    <lineage>
        <taxon>Eukaryota</taxon>
        <taxon>Metazoa</taxon>
        <taxon>Ecdysozoa</taxon>
        <taxon>Nematoda</taxon>
        <taxon>Chromadorea</taxon>
        <taxon>Rhabditida</taxon>
        <taxon>Spirurina</taxon>
        <taxon>Oxyuridomorpha</taxon>
        <taxon>Oxyuroidea</taxon>
        <taxon>Oxyuridae</taxon>
        <taxon>Enterobius</taxon>
    </lineage>
</organism>
<dbReference type="WBParaSite" id="EVEC_0000080501-mRNA-1">
    <property type="protein sequence ID" value="EVEC_0000080501-mRNA-1"/>
    <property type="gene ID" value="EVEC_0000080501"/>
</dbReference>
<evidence type="ECO:0000256" key="1">
    <source>
        <dbReference type="ARBA" id="ARBA00022658"/>
    </source>
</evidence>
<evidence type="ECO:0000313" key="4">
    <source>
        <dbReference type="Proteomes" id="UP000274131"/>
    </source>
</evidence>
<dbReference type="EMBL" id="UXUI01001166">
    <property type="protein sequence ID" value="VDD85397.1"/>
    <property type="molecule type" value="Genomic_DNA"/>
</dbReference>
<dbReference type="InterPro" id="IPR055251">
    <property type="entry name" value="SOS1_NGEF_PH"/>
</dbReference>
<feature type="domain" description="PH" evidence="2">
    <location>
        <begin position="54"/>
        <end position="163"/>
    </location>
</feature>
<evidence type="ECO:0000313" key="3">
    <source>
        <dbReference type="EMBL" id="VDD85397.1"/>
    </source>
</evidence>
<reference evidence="3 4" key="2">
    <citation type="submission" date="2018-10" db="EMBL/GenBank/DDBJ databases">
        <authorList>
            <consortium name="Pathogen Informatics"/>
        </authorList>
    </citation>
    <scope>NUCLEOTIDE SEQUENCE [LARGE SCALE GENOMIC DNA]</scope>
</reference>
<dbReference type="STRING" id="51028.A0A0N4UTX5"/>
<dbReference type="SUPFAM" id="SSF50729">
    <property type="entry name" value="PH domain-like"/>
    <property type="match status" value="1"/>
</dbReference>
<dbReference type="GO" id="GO:0005737">
    <property type="term" value="C:cytoplasm"/>
    <property type="evidence" value="ECO:0007669"/>
    <property type="project" value="TreeGrafter"/>
</dbReference>